<dbReference type="OrthoDB" id="892893at2"/>
<feature type="domain" description="Tyr recombinase" evidence="4">
    <location>
        <begin position="219"/>
        <end position="403"/>
    </location>
</feature>
<dbReference type="CDD" id="cd01185">
    <property type="entry name" value="INTN1_C_like"/>
    <property type="match status" value="1"/>
</dbReference>
<evidence type="ECO:0000256" key="3">
    <source>
        <dbReference type="ARBA" id="ARBA00023172"/>
    </source>
</evidence>
<evidence type="ECO:0000313" key="6">
    <source>
        <dbReference type="EMBL" id="RKD16348.1"/>
    </source>
</evidence>
<dbReference type="EMBL" id="MBTA01000029">
    <property type="protein sequence ID" value="RKD12764.1"/>
    <property type="molecule type" value="Genomic_DNA"/>
</dbReference>
<keyword evidence="9" id="KW-1185">Reference proteome</keyword>
<evidence type="ECO:0000256" key="2">
    <source>
        <dbReference type="ARBA" id="ARBA00023125"/>
    </source>
</evidence>
<evidence type="ECO:0000313" key="9">
    <source>
        <dbReference type="Proteomes" id="UP000283433"/>
    </source>
</evidence>
<reference evidence="7 9" key="1">
    <citation type="submission" date="2016-07" db="EMBL/GenBank/DDBJ databases">
        <title>Genome of Pelobium manganitolerans.</title>
        <authorList>
            <person name="Wu S."/>
            <person name="Wang G."/>
        </authorList>
    </citation>
    <scope>NUCLEOTIDE SEQUENCE [LARGE SCALE GENOMIC DNA]</scope>
    <source>
        <strain evidence="7 9">YS-25</strain>
    </source>
</reference>
<dbReference type="InterPro" id="IPR013762">
    <property type="entry name" value="Integrase-like_cat_sf"/>
</dbReference>
<organism evidence="7 9">
    <name type="scientific">Pelobium manganitolerans</name>
    <dbReference type="NCBI Taxonomy" id="1842495"/>
    <lineage>
        <taxon>Bacteria</taxon>
        <taxon>Pseudomonadati</taxon>
        <taxon>Bacteroidota</taxon>
        <taxon>Sphingobacteriia</taxon>
        <taxon>Sphingobacteriales</taxon>
        <taxon>Sphingobacteriaceae</taxon>
        <taxon>Pelobium</taxon>
    </lineage>
</organism>
<comment type="caution">
    <text evidence="7">The sequence shown here is derived from an EMBL/GenBank/DDBJ whole genome shotgun (WGS) entry which is preliminary data.</text>
</comment>
<dbReference type="AlphaFoldDB" id="A0A419S7N3"/>
<dbReference type="EMBL" id="MBTA01000023">
    <property type="protein sequence ID" value="RKD16348.1"/>
    <property type="molecule type" value="Genomic_DNA"/>
</dbReference>
<dbReference type="Gene3D" id="1.10.150.130">
    <property type="match status" value="1"/>
</dbReference>
<accession>A0A419S7N3</accession>
<dbReference type="Pfam" id="PF13102">
    <property type="entry name" value="Phage_int_SAM_5"/>
    <property type="match status" value="1"/>
</dbReference>
<evidence type="ECO:0000313" key="8">
    <source>
        <dbReference type="EMBL" id="RKD19633.1"/>
    </source>
</evidence>
<dbReference type="GO" id="GO:0015074">
    <property type="term" value="P:DNA integration"/>
    <property type="evidence" value="ECO:0007669"/>
    <property type="project" value="InterPro"/>
</dbReference>
<sequence>MSTLVQLHFYLKTPKAYTGGPMPVYCRITAGGKRTEISLNRKCEPSKWSKKTCRATGNREPERMLNRCIDQLQVKIYDAQEFLSKNNETISTMSLRDKILGTTEKVRTILGVFEEHNSKVEALTGKEFAAGTLERYRTSFKHTADFIQWKYRVKDMDIRKIDHQFITEYDFYLRTVRSCANNTAVKYIKNFGKIIRICLANGWITVNPMLNYKPKVKKVDRVFLTAEELDALSNKEFRIERVAQVRDVFVFSCYTGLAYADVKKLKKEEIIKGVDGHEWIYTHRQKTDVASRIPLLPPAKKILQKYEDHPKSIAEGTVLPVLSNQKMNAYLKEIADTCGIEKELTYHIARHTFATTVTLLNDVPIETVSKMLGHSSIKMTQHYAKILDVKIGRDMAHLREKFS</sequence>
<protein>
    <submittedName>
        <fullName evidence="7">Recombinase</fullName>
    </submittedName>
</protein>
<dbReference type="Proteomes" id="UP000283433">
    <property type="component" value="Unassembled WGS sequence"/>
</dbReference>
<dbReference type="InterPro" id="IPR010998">
    <property type="entry name" value="Integrase_recombinase_N"/>
</dbReference>
<dbReference type="PANTHER" id="PTHR30349:SF64">
    <property type="entry name" value="PROPHAGE INTEGRASE INTD-RELATED"/>
    <property type="match status" value="1"/>
</dbReference>
<evidence type="ECO:0000259" key="4">
    <source>
        <dbReference type="PROSITE" id="PS51898"/>
    </source>
</evidence>
<proteinExistence type="inferred from homology"/>
<dbReference type="InterPro" id="IPR011010">
    <property type="entry name" value="DNA_brk_join_enz"/>
</dbReference>
<gene>
    <name evidence="6" type="ORF">BCY91_05635</name>
    <name evidence="5" type="ORF">BCY91_10955</name>
    <name evidence="8" type="ORF">BCY91_13705</name>
    <name evidence="7" type="ORF">BCY91_16980</name>
</gene>
<dbReference type="InterPro" id="IPR035386">
    <property type="entry name" value="Arm-DNA-bind_5"/>
</dbReference>
<comment type="similarity">
    <text evidence="1">Belongs to the 'phage' integrase family.</text>
</comment>
<dbReference type="SUPFAM" id="SSF56349">
    <property type="entry name" value="DNA breaking-rejoining enzymes"/>
    <property type="match status" value="1"/>
</dbReference>
<dbReference type="InterPro" id="IPR050090">
    <property type="entry name" value="Tyrosine_recombinase_XerCD"/>
</dbReference>
<keyword evidence="2" id="KW-0238">DNA-binding</keyword>
<dbReference type="Pfam" id="PF17293">
    <property type="entry name" value="Arm-DNA-bind_5"/>
    <property type="match status" value="1"/>
</dbReference>
<dbReference type="GO" id="GO:0006310">
    <property type="term" value="P:DNA recombination"/>
    <property type="evidence" value="ECO:0007669"/>
    <property type="project" value="UniProtKB-KW"/>
</dbReference>
<dbReference type="EMBL" id="MBTA01000002">
    <property type="protein sequence ID" value="RKD19633.1"/>
    <property type="molecule type" value="Genomic_DNA"/>
</dbReference>
<evidence type="ECO:0000313" key="5">
    <source>
        <dbReference type="EMBL" id="RKD12764.1"/>
    </source>
</evidence>
<dbReference type="PROSITE" id="PS51898">
    <property type="entry name" value="TYR_RECOMBINASE"/>
    <property type="match status" value="1"/>
</dbReference>
<dbReference type="Pfam" id="PF00589">
    <property type="entry name" value="Phage_integrase"/>
    <property type="match status" value="1"/>
</dbReference>
<dbReference type="GO" id="GO:0003677">
    <property type="term" value="F:DNA binding"/>
    <property type="evidence" value="ECO:0007669"/>
    <property type="project" value="UniProtKB-KW"/>
</dbReference>
<dbReference type="EMBL" id="MBTA01000010">
    <property type="protein sequence ID" value="RKD17507.1"/>
    <property type="molecule type" value="Genomic_DNA"/>
</dbReference>
<dbReference type="Gene3D" id="1.10.443.10">
    <property type="entry name" value="Intergrase catalytic core"/>
    <property type="match status" value="1"/>
</dbReference>
<dbReference type="PANTHER" id="PTHR30349">
    <property type="entry name" value="PHAGE INTEGRASE-RELATED"/>
    <property type="match status" value="1"/>
</dbReference>
<evidence type="ECO:0000313" key="7">
    <source>
        <dbReference type="EMBL" id="RKD17507.1"/>
    </source>
</evidence>
<dbReference type="InterPro" id="IPR002104">
    <property type="entry name" value="Integrase_catalytic"/>
</dbReference>
<evidence type="ECO:0000256" key="1">
    <source>
        <dbReference type="ARBA" id="ARBA00008857"/>
    </source>
</evidence>
<keyword evidence="3" id="KW-0233">DNA recombination</keyword>
<dbReference type="RefSeq" id="WP_120180570.1">
    <property type="nucleotide sequence ID" value="NZ_MBTA01000002.1"/>
</dbReference>
<name>A0A419S7N3_9SPHI</name>
<dbReference type="InterPro" id="IPR025269">
    <property type="entry name" value="SAM-like_dom"/>
</dbReference>